<feature type="region of interest" description="Disordered" evidence="1">
    <location>
        <begin position="1"/>
        <end position="72"/>
    </location>
</feature>
<feature type="compositionally biased region" description="Polar residues" evidence="1">
    <location>
        <begin position="32"/>
        <end position="57"/>
    </location>
</feature>
<reference evidence="2" key="2">
    <citation type="submission" date="2020-04" db="EMBL/GenBank/DDBJ databases">
        <authorList>
            <person name="Santos R.A.C."/>
            <person name="Steenwyk J.L."/>
            <person name="Rivero-Menendez O."/>
            <person name="Mead M.E."/>
            <person name="Silva L.P."/>
            <person name="Bastos R.W."/>
            <person name="Alastruey-Izquierdo A."/>
            <person name="Goldman G.H."/>
            <person name="Rokas A."/>
        </authorList>
    </citation>
    <scope>NUCLEOTIDE SEQUENCE</scope>
    <source>
        <strain evidence="2">CNM-CM6805</strain>
    </source>
</reference>
<dbReference type="AlphaFoldDB" id="A0A8H4GV96"/>
<dbReference type="EMBL" id="JAAAPX010000143">
    <property type="protein sequence ID" value="KAF4228846.1"/>
    <property type="molecule type" value="Genomic_DNA"/>
</dbReference>
<sequence>MTPSLLLSKQDQAKMYANTESSNKEILDRSAPKSSGSPLQNSASPDLQGNSEPSNTGRVDEESSALEKVEDRGAEFESFYVNPEFACGIPIGEIGATLLAWKTGLNANPLEREEGSYGNQEDAASIADTEATTVRGSVDSEDGHECDLLSGASATSYTPDSANTGDAIARITLDDVSLPLRKRQKVAQQSQS</sequence>
<evidence type="ECO:0000313" key="3">
    <source>
        <dbReference type="Proteomes" id="UP000653565"/>
    </source>
</evidence>
<feature type="compositionally biased region" description="Basic and acidic residues" evidence="1">
    <location>
        <begin position="22"/>
        <end position="31"/>
    </location>
</feature>
<comment type="caution">
    <text evidence="2">The sequence shown here is derived from an EMBL/GenBank/DDBJ whole genome shotgun (WGS) entry which is preliminary data.</text>
</comment>
<name>A0A8H4GV96_9EURO</name>
<evidence type="ECO:0000313" key="2">
    <source>
        <dbReference type="EMBL" id="KAF4228846.1"/>
    </source>
</evidence>
<organism evidence="2 3">
    <name type="scientific">Aspergillus fumigatiaffinis</name>
    <dbReference type="NCBI Taxonomy" id="340414"/>
    <lineage>
        <taxon>Eukaryota</taxon>
        <taxon>Fungi</taxon>
        <taxon>Dikarya</taxon>
        <taxon>Ascomycota</taxon>
        <taxon>Pezizomycotina</taxon>
        <taxon>Eurotiomycetes</taxon>
        <taxon>Eurotiomycetidae</taxon>
        <taxon>Eurotiales</taxon>
        <taxon>Aspergillaceae</taxon>
        <taxon>Aspergillus</taxon>
        <taxon>Aspergillus subgen. Fumigati</taxon>
    </lineage>
</organism>
<protein>
    <submittedName>
        <fullName evidence="2">Uncharacterized protein</fullName>
    </submittedName>
</protein>
<accession>A0A8H4GV96</accession>
<proteinExistence type="predicted"/>
<dbReference type="Proteomes" id="UP000653565">
    <property type="component" value="Unassembled WGS sequence"/>
</dbReference>
<keyword evidence="3" id="KW-1185">Reference proteome</keyword>
<feature type="compositionally biased region" description="Basic and acidic residues" evidence="1">
    <location>
        <begin position="58"/>
        <end position="72"/>
    </location>
</feature>
<evidence type="ECO:0000256" key="1">
    <source>
        <dbReference type="SAM" id="MobiDB-lite"/>
    </source>
</evidence>
<gene>
    <name evidence="2" type="ORF">CNMCM6805_001860</name>
</gene>
<feature type="region of interest" description="Disordered" evidence="1">
    <location>
        <begin position="130"/>
        <end position="164"/>
    </location>
</feature>
<feature type="compositionally biased region" description="Polar residues" evidence="1">
    <location>
        <begin position="152"/>
        <end position="164"/>
    </location>
</feature>
<reference evidence="2" key="1">
    <citation type="journal article" date="2020" name="bioRxiv">
        <title>Genomic and phenotypic heterogeneity of clinical isolates of the human pathogens Aspergillus fumigatus, Aspergillus lentulus and Aspergillus fumigatiaffinis.</title>
        <authorList>
            <person name="dos Santos R.A.C."/>
            <person name="Steenwyk J.L."/>
            <person name="Rivero-Menendez O."/>
            <person name="Mead M.E."/>
            <person name="Silva L.P."/>
            <person name="Bastos R.W."/>
            <person name="Alastruey-Izquierdo A."/>
            <person name="Goldman G.H."/>
            <person name="Rokas A."/>
        </authorList>
    </citation>
    <scope>NUCLEOTIDE SEQUENCE</scope>
    <source>
        <strain evidence="2">CNM-CM6805</strain>
    </source>
</reference>
<feature type="compositionally biased region" description="Polar residues" evidence="1">
    <location>
        <begin position="1"/>
        <end position="10"/>
    </location>
</feature>